<proteinExistence type="predicted"/>
<evidence type="ECO:0000256" key="8">
    <source>
        <dbReference type="ARBA" id="ARBA00023014"/>
    </source>
</evidence>
<dbReference type="InterPro" id="IPR050415">
    <property type="entry name" value="MRET"/>
</dbReference>
<reference evidence="10 11" key="1">
    <citation type="submission" date="2023-09" db="EMBL/GenBank/DDBJ databases">
        <title>Novel taxa isolated from Blanes Bay.</title>
        <authorList>
            <person name="Rey-Velasco X."/>
            <person name="Lucena T."/>
        </authorList>
    </citation>
    <scope>NUCLEOTIDE SEQUENCE [LARGE SCALE GENOMIC DNA]</scope>
    <source>
        <strain evidence="10 11">S334</strain>
    </source>
</reference>
<dbReference type="EMBL" id="JAVTTP010000001">
    <property type="protein sequence ID" value="MDT7827238.1"/>
    <property type="molecule type" value="Genomic_DNA"/>
</dbReference>
<evidence type="ECO:0000256" key="2">
    <source>
        <dbReference type="ARBA" id="ARBA00022630"/>
    </source>
</evidence>
<dbReference type="RefSeq" id="WP_314012079.1">
    <property type="nucleotide sequence ID" value="NZ_JAVTTP010000001.1"/>
</dbReference>
<organism evidence="10 11">
    <name type="scientific">Pricia mediterranea</name>
    <dbReference type="NCBI Taxonomy" id="3076079"/>
    <lineage>
        <taxon>Bacteria</taxon>
        <taxon>Pseudomonadati</taxon>
        <taxon>Bacteroidota</taxon>
        <taxon>Flavobacteriia</taxon>
        <taxon>Flavobacteriales</taxon>
        <taxon>Flavobacteriaceae</taxon>
        <taxon>Pricia</taxon>
    </lineage>
</organism>
<gene>
    <name evidence="10" type="ORF">RQM65_00995</name>
</gene>
<protein>
    <submittedName>
        <fullName evidence="10">Flavodoxin reductase</fullName>
    </submittedName>
</protein>
<evidence type="ECO:0000256" key="6">
    <source>
        <dbReference type="ARBA" id="ARBA00023002"/>
    </source>
</evidence>
<dbReference type="Gene3D" id="2.40.30.10">
    <property type="entry name" value="Translation factors"/>
    <property type="match status" value="1"/>
</dbReference>
<keyword evidence="7" id="KW-0408">Iron</keyword>
<dbReference type="InterPro" id="IPR017927">
    <property type="entry name" value="FAD-bd_FR_type"/>
</dbReference>
<evidence type="ECO:0000256" key="3">
    <source>
        <dbReference type="ARBA" id="ARBA00022714"/>
    </source>
</evidence>
<evidence type="ECO:0000313" key="10">
    <source>
        <dbReference type="EMBL" id="MDT7827238.1"/>
    </source>
</evidence>
<dbReference type="SUPFAM" id="SSF63380">
    <property type="entry name" value="Riboflavin synthase domain-like"/>
    <property type="match status" value="1"/>
</dbReference>
<dbReference type="PANTHER" id="PTHR47354">
    <property type="entry name" value="NADH OXIDOREDUCTASE HCR"/>
    <property type="match status" value="1"/>
</dbReference>
<evidence type="ECO:0000256" key="5">
    <source>
        <dbReference type="ARBA" id="ARBA00022827"/>
    </source>
</evidence>
<evidence type="ECO:0000256" key="7">
    <source>
        <dbReference type="ARBA" id="ARBA00023004"/>
    </source>
</evidence>
<comment type="cofactor">
    <cofactor evidence="1">
        <name>FAD</name>
        <dbReference type="ChEBI" id="CHEBI:57692"/>
    </cofactor>
</comment>
<comment type="caution">
    <text evidence="10">The sequence shown here is derived from an EMBL/GenBank/DDBJ whole genome shotgun (WGS) entry which is preliminary data.</text>
</comment>
<dbReference type="PROSITE" id="PS51384">
    <property type="entry name" value="FAD_FR"/>
    <property type="match status" value="1"/>
</dbReference>
<dbReference type="Proteomes" id="UP001250656">
    <property type="component" value="Unassembled WGS sequence"/>
</dbReference>
<keyword evidence="4" id="KW-0479">Metal-binding</keyword>
<dbReference type="InterPro" id="IPR039261">
    <property type="entry name" value="FNR_nucleotide-bd"/>
</dbReference>
<dbReference type="Pfam" id="PF00175">
    <property type="entry name" value="NAD_binding_1"/>
    <property type="match status" value="1"/>
</dbReference>
<dbReference type="InterPro" id="IPR013112">
    <property type="entry name" value="FAD-bd_8"/>
</dbReference>
<dbReference type="InterPro" id="IPR017938">
    <property type="entry name" value="Riboflavin_synthase-like_b-brl"/>
</dbReference>
<dbReference type="InterPro" id="IPR001433">
    <property type="entry name" value="OxRdtase_FAD/NAD-bd"/>
</dbReference>
<keyword evidence="5" id="KW-0274">FAD</keyword>
<dbReference type="PANTHER" id="PTHR47354:SF8">
    <property type="entry name" value="1,2-PHENYLACETYL-COA EPOXIDASE, SUBUNIT E"/>
    <property type="match status" value="1"/>
</dbReference>
<name>A0ABU3L0V6_9FLAO</name>
<evidence type="ECO:0000259" key="9">
    <source>
        <dbReference type="PROSITE" id="PS51384"/>
    </source>
</evidence>
<evidence type="ECO:0000256" key="4">
    <source>
        <dbReference type="ARBA" id="ARBA00022723"/>
    </source>
</evidence>
<dbReference type="CDD" id="cd06196">
    <property type="entry name" value="FNR_like_1"/>
    <property type="match status" value="1"/>
</dbReference>
<keyword evidence="8" id="KW-0411">Iron-sulfur</keyword>
<accession>A0ABU3L0V6</accession>
<dbReference type="Gene3D" id="3.40.50.80">
    <property type="entry name" value="Nucleotide-binding domain of ferredoxin-NADP reductase (FNR) module"/>
    <property type="match status" value="1"/>
</dbReference>
<sequence length="224" mass="25581">MKKHIVKIKSIGFINYNVLQIVTEKPRNYDFEPGQATEIAINQKDWKEEKRPFTFTNLPRENDLQFTIKVYPSHDGVTEKLSKLKIGNELILGEVFGAIQFKGKGTFLAGGAGVTPFIAIFKSLEYQNEMNHNSLIFANKTEKDIFLKQEFETLLGSRFMNILSEEETQKYPTGHIDKDFLKSTIADFSQYFYVCGPPEMTKSVTEDLKSLGVAAEKIVIEDYD</sequence>
<keyword evidence="3" id="KW-0001">2Fe-2S</keyword>
<dbReference type="Pfam" id="PF08022">
    <property type="entry name" value="FAD_binding_8"/>
    <property type="match status" value="1"/>
</dbReference>
<evidence type="ECO:0000256" key="1">
    <source>
        <dbReference type="ARBA" id="ARBA00001974"/>
    </source>
</evidence>
<dbReference type="SUPFAM" id="SSF52343">
    <property type="entry name" value="Ferredoxin reductase-like, C-terminal NADP-linked domain"/>
    <property type="match status" value="1"/>
</dbReference>
<dbReference type="PRINTS" id="PR00410">
    <property type="entry name" value="PHEHYDRXLASE"/>
</dbReference>
<keyword evidence="6" id="KW-0560">Oxidoreductase</keyword>
<keyword evidence="11" id="KW-1185">Reference proteome</keyword>
<feature type="domain" description="FAD-binding FR-type" evidence="9">
    <location>
        <begin position="1"/>
        <end position="102"/>
    </location>
</feature>
<evidence type="ECO:0000313" key="11">
    <source>
        <dbReference type="Proteomes" id="UP001250656"/>
    </source>
</evidence>
<keyword evidence="2" id="KW-0285">Flavoprotein</keyword>